<dbReference type="Pfam" id="PF21946">
    <property type="entry name" value="LppM"/>
    <property type="match status" value="1"/>
</dbReference>
<proteinExistence type="predicted"/>
<sequence length="187" mass="20229">MSSPVRTRLHLHRFTAAMGVLVFILIGTAGAPPAAAAPSPSDVKMTAAYQIDIHENETVDVTVTMEVEGSSPSSYCTKDLTDSMKFEDQPDVTVDVETKDNQCIMTFTGIKIANMNDDASMSIEHKDNKYFFSASDFFEIKDIDSTMSVTFPGKVTKADDNAKVSGNTATWPDLDSLKSISAEGKGL</sequence>
<dbReference type="EMBL" id="JAPTMY010000009">
    <property type="protein sequence ID" value="MCZ0857531.1"/>
    <property type="molecule type" value="Genomic_DNA"/>
</dbReference>
<evidence type="ECO:0000313" key="3">
    <source>
        <dbReference type="Proteomes" id="UP001072034"/>
    </source>
</evidence>
<evidence type="ECO:0000313" key="2">
    <source>
        <dbReference type="EMBL" id="MCZ0857531.1"/>
    </source>
</evidence>
<comment type="caution">
    <text evidence="2">The sequence shown here is derived from an EMBL/GenBank/DDBJ whole genome shotgun (WGS) entry which is preliminary data.</text>
</comment>
<keyword evidence="3" id="KW-1185">Reference proteome</keyword>
<reference evidence="2" key="1">
    <citation type="submission" date="2022-10" db="EMBL/GenBank/DDBJ databases">
        <title>Genome sequence of Actinomyces israelii ATCC 10048.</title>
        <authorList>
            <person name="Watt R.M."/>
            <person name="Tong W.M."/>
        </authorList>
    </citation>
    <scope>NUCLEOTIDE SEQUENCE</scope>
    <source>
        <strain evidence="2">ATCC 10048</strain>
    </source>
</reference>
<accession>A0ABT4I721</accession>
<name>A0ABT4I721_9ACTO</name>
<evidence type="ECO:0000259" key="1">
    <source>
        <dbReference type="Pfam" id="PF21946"/>
    </source>
</evidence>
<dbReference type="Proteomes" id="UP001072034">
    <property type="component" value="Unassembled WGS sequence"/>
</dbReference>
<dbReference type="InterPro" id="IPR053807">
    <property type="entry name" value="LppM"/>
</dbReference>
<organism evidence="2 3">
    <name type="scientific">Actinomyces israelii</name>
    <dbReference type="NCBI Taxonomy" id="1659"/>
    <lineage>
        <taxon>Bacteria</taxon>
        <taxon>Bacillati</taxon>
        <taxon>Actinomycetota</taxon>
        <taxon>Actinomycetes</taxon>
        <taxon>Actinomycetales</taxon>
        <taxon>Actinomycetaceae</taxon>
        <taxon>Actinomyces</taxon>
    </lineage>
</organism>
<feature type="domain" description="LppM" evidence="1">
    <location>
        <begin position="50"/>
        <end position="183"/>
    </location>
</feature>
<protein>
    <recommendedName>
        <fullName evidence="1">LppM domain-containing protein</fullName>
    </recommendedName>
</protein>
<dbReference type="RefSeq" id="WP_268917099.1">
    <property type="nucleotide sequence ID" value="NZ_JAPTMY010000009.1"/>
</dbReference>
<gene>
    <name evidence="2" type="ORF">OHJ16_05680</name>
</gene>